<accession>A0A2M8GL29</accession>
<dbReference type="Pfam" id="PF01745">
    <property type="entry name" value="IPT"/>
    <property type="match status" value="1"/>
</dbReference>
<feature type="binding site" evidence="10">
    <location>
        <begin position="10"/>
        <end position="15"/>
    </location>
    <ligand>
        <name>substrate</name>
    </ligand>
</feature>
<dbReference type="Proteomes" id="UP000229370">
    <property type="component" value="Unassembled WGS sequence"/>
</dbReference>
<evidence type="ECO:0000256" key="5">
    <source>
        <dbReference type="ARBA" id="ARBA00022694"/>
    </source>
</evidence>
<feature type="site" description="Interaction with substrate tRNA" evidence="10">
    <location>
        <position position="123"/>
    </location>
</feature>
<reference evidence="12" key="1">
    <citation type="submission" date="2017-09" db="EMBL/GenBank/DDBJ databases">
        <title>Depth-based differentiation of microbial function through sediment-hosted aquifers and enrichment of novel symbionts in the deep terrestrial subsurface.</title>
        <authorList>
            <person name="Probst A.J."/>
            <person name="Ladd B."/>
            <person name="Jarett J.K."/>
            <person name="Geller-Mcgrath D.E."/>
            <person name="Sieber C.M.K."/>
            <person name="Emerson J.B."/>
            <person name="Anantharaman K."/>
            <person name="Thomas B.C."/>
            <person name="Malmstrom R."/>
            <person name="Stieglmeier M."/>
            <person name="Klingl A."/>
            <person name="Woyke T."/>
            <person name="Ryan C.M."/>
            <person name="Banfield J.F."/>
        </authorList>
    </citation>
    <scope>NUCLEOTIDE SEQUENCE [LARGE SCALE GENOMIC DNA]</scope>
</reference>
<keyword evidence="7 10" id="KW-0067">ATP-binding</keyword>
<dbReference type="EC" id="2.5.1.75" evidence="10"/>
<dbReference type="InterPro" id="IPR039657">
    <property type="entry name" value="Dimethylallyltransferase"/>
</dbReference>
<organism evidence="11 12">
    <name type="scientific">Candidatus Roizmanbacteria bacterium CG_4_8_14_3_um_filter_36_10</name>
    <dbReference type="NCBI Taxonomy" id="1974834"/>
    <lineage>
        <taxon>Bacteria</taxon>
        <taxon>Candidatus Roizmaniibacteriota</taxon>
    </lineage>
</organism>
<evidence type="ECO:0000256" key="1">
    <source>
        <dbReference type="ARBA" id="ARBA00001946"/>
    </source>
</evidence>
<dbReference type="Pfam" id="PF01715">
    <property type="entry name" value="IPPT"/>
    <property type="match status" value="1"/>
</dbReference>
<evidence type="ECO:0000256" key="3">
    <source>
        <dbReference type="ARBA" id="ARBA00005842"/>
    </source>
</evidence>
<proteinExistence type="inferred from homology"/>
<comment type="cofactor">
    <cofactor evidence="1 10">
        <name>Mg(2+)</name>
        <dbReference type="ChEBI" id="CHEBI:18420"/>
    </cofactor>
</comment>
<dbReference type="InterPro" id="IPR018022">
    <property type="entry name" value="IPT"/>
</dbReference>
<feature type="region of interest" description="Interaction with substrate tRNA" evidence="10">
    <location>
        <begin position="33"/>
        <end position="36"/>
    </location>
</feature>
<evidence type="ECO:0000256" key="10">
    <source>
        <dbReference type="HAMAP-Rule" id="MF_00185"/>
    </source>
</evidence>
<sequence length="326" mass="37881">MNFIIITGQTATGKTKLAIQMAKKYNGEIINCDSRQVYKKLDIITGKDIKKNSKFKSQSSKLNFDIGYYPLSSKIYYLKSKIWLYDIVDPKQRFSSYDWTQCTLYLIKKLLKQKITPIIVGGSYFYLKHLLYGFDYEVPPNFKLREKLDNKSVKELQKILKGINVQSFNQLNNSDKNNPRRLIRKIEISKCFRKEARIPVLNDLGGAQPDFSRGSTPSGVKNTVSSFLLIGLKYKDKNKLRQAIKTRVEKRLKQGAIEEVKSLLKKGYKKTDPGLKTIGYQQIISYLEGKVNKEEAIKQWITAEVQYAKRQLTFMKKDKNIQWKEI</sequence>
<dbReference type="InterPro" id="IPR027417">
    <property type="entry name" value="P-loop_NTPase"/>
</dbReference>
<comment type="caution">
    <text evidence="10">Lacks conserved residue(s) required for the propagation of feature annotation.</text>
</comment>
<evidence type="ECO:0000313" key="11">
    <source>
        <dbReference type="EMBL" id="PJC81266.1"/>
    </source>
</evidence>
<keyword evidence="5 10" id="KW-0819">tRNA processing</keyword>
<evidence type="ECO:0000256" key="8">
    <source>
        <dbReference type="ARBA" id="ARBA00022842"/>
    </source>
</evidence>
<comment type="function">
    <text evidence="2 10">Catalyzes the transfer of a dimethylallyl group onto the adenine at position 37 in tRNAs that read codons beginning with uridine, leading to the formation of N6-(dimethylallyl)adenosine (i(6)A).</text>
</comment>
<evidence type="ECO:0000256" key="2">
    <source>
        <dbReference type="ARBA" id="ARBA00003213"/>
    </source>
</evidence>
<gene>
    <name evidence="10" type="primary">miaA</name>
    <name evidence="11" type="ORF">CO007_05595</name>
</gene>
<dbReference type="GO" id="GO:0005524">
    <property type="term" value="F:ATP binding"/>
    <property type="evidence" value="ECO:0007669"/>
    <property type="project" value="UniProtKB-UniRule"/>
</dbReference>
<dbReference type="EMBL" id="PFQK01000096">
    <property type="protein sequence ID" value="PJC81266.1"/>
    <property type="molecule type" value="Genomic_DNA"/>
</dbReference>
<comment type="similarity">
    <text evidence="3 10">Belongs to the IPP transferase family.</text>
</comment>
<evidence type="ECO:0000256" key="4">
    <source>
        <dbReference type="ARBA" id="ARBA00022679"/>
    </source>
</evidence>
<keyword evidence="8 10" id="KW-0460">Magnesium</keyword>
<evidence type="ECO:0000313" key="12">
    <source>
        <dbReference type="Proteomes" id="UP000229370"/>
    </source>
</evidence>
<protein>
    <recommendedName>
        <fullName evidence="10">tRNA dimethylallyltransferase</fullName>
        <ecNumber evidence="10">2.5.1.75</ecNumber>
    </recommendedName>
    <alternativeName>
        <fullName evidence="10">Dimethylallyl diphosphate:tRNA dimethylallyltransferase</fullName>
        <shortName evidence="10">DMAPP:tRNA dimethylallyltransferase</shortName>
        <shortName evidence="10">DMATase</shortName>
    </alternativeName>
    <alternativeName>
        <fullName evidence="10">Isopentenyl-diphosphate:tRNA isopentenyltransferase</fullName>
        <shortName evidence="10">IPP transferase</shortName>
        <shortName evidence="10">IPPT</shortName>
        <shortName evidence="10">IPTase</shortName>
    </alternativeName>
</protein>
<dbReference type="HAMAP" id="MF_00185">
    <property type="entry name" value="IPP_trans"/>
    <property type="match status" value="1"/>
</dbReference>
<comment type="subunit">
    <text evidence="10">Monomer.</text>
</comment>
<evidence type="ECO:0000256" key="7">
    <source>
        <dbReference type="ARBA" id="ARBA00022840"/>
    </source>
</evidence>
<keyword evidence="6 10" id="KW-0547">Nucleotide-binding</keyword>
<evidence type="ECO:0000256" key="6">
    <source>
        <dbReference type="ARBA" id="ARBA00022741"/>
    </source>
</evidence>
<dbReference type="AlphaFoldDB" id="A0A2M8GL29"/>
<feature type="binding site" evidence="10">
    <location>
        <begin position="8"/>
        <end position="15"/>
    </location>
    <ligand>
        <name>ATP</name>
        <dbReference type="ChEBI" id="CHEBI:30616"/>
    </ligand>
</feature>
<dbReference type="PANTHER" id="PTHR11088">
    <property type="entry name" value="TRNA DIMETHYLALLYLTRANSFERASE"/>
    <property type="match status" value="1"/>
</dbReference>
<name>A0A2M8GL29_9BACT</name>
<feature type="site" description="Interaction with substrate tRNA" evidence="10">
    <location>
        <position position="145"/>
    </location>
</feature>
<evidence type="ECO:0000256" key="9">
    <source>
        <dbReference type="ARBA" id="ARBA00049563"/>
    </source>
</evidence>
<comment type="caution">
    <text evidence="11">The sequence shown here is derived from an EMBL/GenBank/DDBJ whole genome shotgun (WGS) entry which is preliminary data.</text>
</comment>
<dbReference type="GO" id="GO:0006400">
    <property type="term" value="P:tRNA modification"/>
    <property type="evidence" value="ECO:0007669"/>
    <property type="project" value="TreeGrafter"/>
</dbReference>
<comment type="catalytic activity">
    <reaction evidence="9 10">
        <text>adenosine(37) in tRNA + dimethylallyl diphosphate = N(6)-dimethylallyladenosine(37) in tRNA + diphosphate</text>
        <dbReference type="Rhea" id="RHEA:26482"/>
        <dbReference type="Rhea" id="RHEA-COMP:10162"/>
        <dbReference type="Rhea" id="RHEA-COMP:10375"/>
        <dbReference type="ChEBI" id="CHEBI:33019"/>
        <dbReference type="ChEBI" id="CHEBI:57623"/>
        <dbReference type="ChEBI" id="CHEBI:74411"/>
        <dbReference type="ChEBI" id="CHEBI:74415"/>
        <dbReference type="EC" id="2.5.1.75"/>
    </reaction>
</comment>
<dbReference type="GO" id="GO:0052381">
    <property type="term" value="F:tRNA dimethylallyltransferase activity"/>
    <property type="evidence" value="ECO:0007669"/>
    <property type="project" value="UniProtKB-UniRule"/>
</dbReference>
<dbReference type="SUPFAM" id="SSF52540">
    <property type="entry name" value="P-loop containing nucleoside triphosphate hydrolases"/>
    <property type="match status" value="1"/>
</dbReference>
<dbReference type="Gene3D" id="3.40.50.300">
    <property type="entry name" value="P-loop containing nucleotide triphosphate hydrolases"/>
    <property type="match status" value="2"/>
</dbReference>
<keyword evidence="4 10" id="KW-0808">Transferase</keyword>
<dbReference type="PANTHER" id="PTHR11088:SF60">
    <property type="entry name" value="TRNA DIMETHYLALLYLTRANSFERASE"/>
    <property type="match status" value="1"/>
</dbReference>